<keyword evidence="4" id="KW-0378">Hydrolase</keyword>
<dbReference type="InterPro" id="IPR029052">
    <property type="entry name" value="Metallo-depent_PP-like"/>
</dbReference>
<organism evidence="8 9">
    <name type="scientific">Muntiacus reevesi</name>
    <name type="common">Reeves' muntjac</name>
    <name type="synonym">Cervus reevesi</name>
    <dbReference type="NCBI Taxonomy" id="9886"/>
    <lineage>
        <taxon>Eukaryota</taxon>
        <taxon>Metazoa</taxon>
        <taxon>Chordata</taxon>
        <taxon>Craniata</taxon>
        <taxon>Vertebrata</taxon>
        <taxon>Euteleostomi</taxon>
        <taxon>Mammalia</taxon>
        <taxon>Eutheria</taxon>
        <taxon>Laurasiatheria</taxon>
        <taxon>Artiodactyla</taxon>
        <taxon>Ruminantia</taxon>
        <taxon>Pecora</taxon>
        <taxon>Cervidae</taxon>
        <taxon>Muntiacinae</taxon>
        <taxon>Muntiacus</taxon>
    </lineage>
</organism>
<dbReference type="SMART" id="SM00156">
    <property type="entry name" value="PP2Ac"/>
    <property type="match status" value="1"/>
</dbReference>
<evidence type="ECO:0000313" key="9">
    <source>
        <dbReference type="Proteomes" id="UP000326062"/>
    </source>
</evidence>
<dbReference type="GO" id="GO:0046872">
    <property type="term" value="F:metal ion binding"/>
    <property type="evidence" value="ECO:0007669"/>
    <property type="project" value="UniProtKB-KW"/>
</dbReference>
<evidence type="ECO:0000256" key="2">
    <source>
        <dbReference type="ARBA" id="ARBA00013081"/>
    </source>
</evidence>
<gene>
    <name evidence="8" type="ORF">FD755_011351</name>
</gene>
<dbReference type="GO" id="GO:0004722">
    <property type="term" value="F:protein serine/threonine phosphatase activity"/>
    <property type="evidence" value="ECO:0007669"/>
    <property type="project" value="UniProtKB-EC"/>
</dbReference>
<evidence type="ECO:0000256" key="3">
    <source>
        <dbReference type="ARBA" id="ARBA00022723"/>
    </source>
</evidence>
<keyword evidence="5" id="KW-0904">Protein phosphatase</keyword>
<evidence type="ECO:0000256" key="1">
    <source>
        <dbReference type="ARBA" id="ARBA00001936"/>
    </source>
</evidence>
<evidence type="ECO:0000256" key="5">
    <source>
        <dbReference type="ARBA" id="ARBA00022912"/>
    </source>
</evidence>
<comment type="cofactor">
    <cofactor evidence="1">
        <name>Mn(2+)</name>
        <dbReference type="ChEBI" id="CHEBI:29035"/>
    </cofactor>
</comment>
<dbReference type="PANTHER" id="PTHR45619">
    <property type="entry name" value="SERINE/THREONINE-PROTEIN PHOSPHATASE PP2A-RELATED"/>
    <property type="match status" value="1"/>
</dbReference>
<evidence type="ECO:0000313" key="8">
    <source>
        <dbReference type="EMBL" id="KAB0376907.1"/>
    </source>
</evidence>
<dbReference type="PRINTS" id="PR00114">
    <property type="entry name" value="STPHPHTASE"/>
</dbReference>
<dbReference type="AlphaFoldDB" id="A0A5N3XSE1"/>
<comment type="caution">
    <text evidence="8">The sequence shown here is derived from an EMBL/GenBank/DDBJ whole genome shotgun (WGS) entry which is preliminary data.</text>
</comment>
<dbReference type="InterPro" id="IPR004843">
    <property type="entry name" value="Calcineurin-like_PHP"/>
</dbReference>
<keyword evidence="6" id="KW-0464">Manganese</keyword>
<accession>A0A5N3XSE1</accession>
<dbReference type="Proteomes" id="UP000326062">
    <property type="component" value="Chromosome 5"/>
</dbReference>
<dbReference type="InterPro" id="IPR047129">
    <property type="entry name" value="PPA2-like"/>
</dbReference>
<dbReference type="EMBL" id="VCEB01000005">
    <property type="protein sequence ID" value="KAB0376907.1"/>
    <property type="molecule type" value="Genomic_DNA"/>
</dbReference>
<sequence>CPVPVCGGVNGQFHDLIELFRIGGKSPDTNYLFVGDYGDRGYYSVETVTLLVALCGFYDEYFRKYGNAHVWKYLADLFDYLPFTASVAGQIFCLHGGLSPSIDTLDHIRDISETFSHVNGLILVYRCCDRNAVTIFSAPNYCYCCDNLAAILELDDTLKYSFLQIDPAPHRG</sequence>
<dbReference type="SUPFAM" id="SSF56300">
    <property type="entry name" value="Metallo-dependent phosphatases"/>
    <property type="match status" value="1"/>
</dbReference>
<reference evidence="8 9" key="1">
    <citation type="submission" date="2019-06" db="EMBL/GenBank/DDBJ databases">
        <title>Discovery of a novel chromosome fission-fusion reversal in muntjac.</title>
        <authorList>
            <person name="Mudd A.B."/>
            <person name="Bredeson J.V."/>
            <person name="Baum R."/>
            <person name="Hockemeyer D."/>
            <person name="Rokhsar D.S."/>
        </authorList>
    </citation>
    <scope>NUCLEOTIDE SEQUENCE [LARGE SCALE GENOMIC DNA]</scope>
    <source>
        <strain evidence="8">UCam_UCB_Mr</strain>
        <tissue evidence="8">Fibroblast cell line</tissue>
    </source>
</reference>
<keyword evidence="9" id="KW-1185">Reference proteome</keyword>
<keyword evidence="3" id="KW-0479">Metal-binding</keyword>
<evidence type="ECO:0000256" key="6">
    <source>
        <dbReference type="ARBA" id="ARBA00023211"/>
    </source>
</evidence>
<feature type="domain" description="Serine/threonine specific protein phosphatases" evidence="7">
    <location>
        <begin position="1"/>
        <end position="169"/>
    </location>
</feature>
<proteinExistence type="predicted"/>
<name>A0A5N3XSE1_MUNRE</name>
<feature type="non-terminal residue" evidence="8">
    <location>
        <position position="1"/>
    </location>
</feature>
<protein>
    <recommendedName>
        <fullName evidence="2">protein-serine/threonine phosphatase</fullName>
        <ecNumber evidence="2">3.1.3.16</ecNumber>
    </recommendedName>
</protein>
<dbReference type="EC" id="3.1.3.16" evidence="2"/>
<dbReference type="Pfam" id="PF00149">
    <property type="entry name" value="Metallophos"/>
    <property type="match status" value="1"/>
</dbReference>
<evidence type="ECO:0000259" key="7">
    <source>
        <dbReference type="SMART" id="SM00156"/>
    </source>
</evidence>
<dbReference type="InterPro" id="IPR006186">
    <property type="entry name" value="Ser/Thr-sp_prot-phosphatase"/>
</dbReference>
<dbReference type="Gene3D" id="3.60.21.10">
    <property type="match status" value="2"/>
</dbReference>
<evidence type="ECO:0000256" key="4">
    <source>
        <dbReference type="ARBA" id="ARBA00022801"/>
    </source>
</evidence>